<accession>A0ACC3YY58</accession>
<sequence>MNAATPSKIPNHDAGISQDSDSMAVVANAALPTKKNDEKKKGPFNTFEPFSRLPPEIKNMIMEEAVDYGPAVVHAQCTLVHEYSGGRIKLNAGQNWIRSEFQQLVKIATAMPEFKTFLEHKFGFDFHYVKRNPGLALRGEKDLIVFTLKRNHPRHCHYSWRDHAEYMGRSYDSYGFFRPEMRNIGIIYTPTGCYSLNCVSKCWPRLSPTLNAHSHLHLCPYELGVFARNFSHIRNVYILIRLRPSDMIKGSKLRVKQFVEKKQLEARYNKNLTIFNDADRTWVEIREYRGMKNDLSPSVLEVFKLLKYARKAFRWSLRPVKDPVYPRWLVRFRVLVSSHYIQIMKDAGGD</sequence>
<proteinExistence type="predicted"/>
<protein>
    <submittedName>
        <fullName evidence="1">Uncharacterized protein</fullName>
    </submittedName>
</protein>
<reference evidence="1 2" key="1">
    <citation type="journal article" date="2020" name="Phytopathology">
        <title>Genome Sequence Resources of Colletotrichum truncatum, C. plurivorum, C. musicola, and C. sojae: Four Species Pathogenic to Soybean (Glycine max).</title>
        <authorList>
            <person name="Rogerio F."/>
            <person name="Boufleur T.R."/>
            <person name="Ciampi-Guillardi M."/>
            <person name="Sukno S.A."/>
            <person name="Thon M.R."/>
            <person name="Massola Junior N.S."/>
            <person name="Baroncelli R."/>
        </authorList>
    </citation>
    <scope>NUCLEOTIDE SEQUENCE [LARGE SCALE GENOMIC DNA]</scope>
    <source>
        <strain evidence="1 2">CMES1059</strain>
    </source>
</reference>
<name>A0ACC3YY58_COLTU</name>
<dbReference type="EMBL" id="VUJX02000005">
    <property type="protein sequence ID" value="KAL0936898.1"/>
    <property type="molecule type" value="Genomic_DNA"/>
</dbReference>
<dbReference type="Proteomes" id="UP000805649">
    <property type="component" value="Unassembled WGS sequence"/>
</dbReference>
<gene>
    <name evidence="1" type="ORF">CTRU02_209114</name>
</gene>
<keyword evidence="2" id="KW-1185">Reference proteome</keyword>
<comment type="caution">
    <text evidence="1">The sequence shown here is derived from an EMBL/GenBank/DDBJ whole genome shotgun (WGS) entry which is preliminary data.</text>
</comment>
<evidence type="ECO:0000313" key="2">
    <source>
        <dbReference type="Proteomes" id="UP000805649"/>
    </source>
</evidence>
<organism evidence="1 2">
    <name type="scientific">Colletotrichum truncatum</name>
    <name type="common">Anthracnose fungus</name>
    <name type="synonym">Colletotrichum capsici</name>
    <dbReference type="NCBI Taxonomy" id="5467"/>
    <lineage>
        <taxon>Eukaryota</taxon>
        <taxon>Fungi</taxon>
        <taxon>Dikarya</taxon>
        <taxon>Ascomycota</taxon>
        <taxon>Pezizomycotina</taxon>
        <taxon>Sordariomycetes</taxon>
        <taxon>Hypocreomycetidae</taxon>
        <taxon>Glomerellales</taxon>
        <taxon>Glomerellaceae</taxon>
        <taxon>Colletotrichum</taxon>
        <taxon>Colletotrichum truncatum species complex</taxon>
    </lineage>
</organism>
<evidence type="ECO:0000313" key="1">
    <source>
        <dbReference type="EMBL" id="KAL0936898.1"/>
    </source>
</evidence>